<feature type="compositionally biased region" description="Basic and acidic residues" evidence="1">
    <location>
        <begin position="103"/>
        <end position="124"/>
    </location>
</feature>
<organism evidence="2 3">
    <name type="scientific">Pseudofrankia inefficax (strain DSM 45817 / CECT 9037 / DDB 130130 / EuI1c)</name>
    <name type="common">Frankia inefficax</name>
    <dbReference type="NCBI Taxonomy" id="298654"/>
    <lineage>
        <taxon>Bacteria</taxon>
        <taxon>Bacillati</taxon>
        <taxon>Actinomycetota</taxon>
        <taxon>Actinomycetes</taxon>
        <taxon>Frankiales</taxon>
        <taxon>Frankiaceae</taxon>
        <taxon>Pseudofrankia</taxon>
    </lineage>
</organism>
<protein>
    <submittedName>
        <fullName evidence="2">Uncharacterized protein</fullName>
    </submittedName>
</protein>
<keyword evidence="3" id="KW-1185">Reference proteome</keyword>
<dbReference type="HOGENOM" id="CLU_1097341_0_0_11"/>
<feature type="compositionally biased region" description="Basic residues" evidence="1">
    <location>
        <begin position="82"/>
        <end position="95"/>
    </location>
</feature>
<dbReference type="EMBL" id="CP002299">
    <property type="protein sequence ID" value="ADP81546.1"/>
    <property type="molecule type" value="Genomic_DNA"/>
</dbReference>
<dbReference type="STRING" id="298654.FraEuI1c_3539"/>
<reference evidence="2 3" key="1">
    <citation type="submission" date="2010-10" db="EMBL/GenBank/DDBJ databases">
        <title>Complete sequence of Frankia sp. EuI1c.</title>
        <authorList>
            <consortium name="US DOE Joint Genome Institute"/>
            <person name="Lucas S."/>
            <person name="Copeland A."/>
            <person name="Lapidus A."/>
            <person name="Cheng J.-F."/>
            <person name="Bruce D."/>
            <person name="Goodwin L."/>
            <person name="Pitluck S."/>
            <person name="Chertkov O."/>
            <person name="Detter J.C."/>
            <person name="Han C."/>
            <person name="Tapia R."/>
            <person name="Land M."/>
            <person name="Hauser L."/>
            <person name="Jeffries C."/>
            <person name="Kyrpides N."/>
            <person name="Ivanova N."/>
            <person name="Mikhailova N."/>
            <person name="Beauchemin N."/>
            <person name="Sen A."/>
            <person name="Sur S.A."/>
            <person name="Gtari M."/>
            <person name="Wall L."/>
            <person name="Tisa L."/>
            <person name="Woyke T."/>
        </authorList>
    </citation>
    <scope>NUCLEOTIDE SEQUENCE [LARGE SCALE GENOMIC DNA]</scope>
    <source>
        <strain evidence="3">DSM 45817 / CECT 9037 / EuI1c</strain>
    </source>
</reference>
<proteinExistence type="predicted"/>
<dbReference type="AlphaFoldDB" id="E3IZB9"/>
<evidence type="ECO:0000313" key="3">
    <source>
        <dbReference type="Proteomes" id="UP000002484"/>
    </source>
</evidence>
<evidence type="ECO:0000313" key="2">
    <source>
        <dbReference type="EMBL" id="ADP81546.1"/>
    </source>
</evidence>
<dbReference type="KEGG" id="fri:FraEuI1c_3539"/>
<dbReference type="Proteomes" id="UP000002484">
    <property type="component" value="Chromosome"/>
</dbReference>
<sequence length="253" mass="27454">MAILAVRRRLPCRAGCRPLRAVSRGRPADRIVGCADGFRGGLPGPWRRARRSDTRGRGGSPTRPGCRAKRGGALGRGLTRAWRVRRARRGGRRPPLKPVQKSSRRDLRVESFEPSRGTAEREQESPPAARARAVDPEPGPWLAAQHGSFSATTGHWHTPWPLVERASSLRLSLGTDATPTGRLCWCARSGGTGDLGGHRLPTCRTCKVTSRSPLERLVGIRYAEHPACPHGHSAAELVHTTAGVSSAYQNLQT</sequence>
<evidence type="ECO:0000256" key="1">
    <source>
        <dbReference type="SAM" id="MobiDB-lite"/>
    </source>
</evidence>
<name>E3IZB9_PSEI1</name>
<feature type="region of interest" description="Disordered" evidence="1">
    <location>
        <begin position="42"/>
        <end position="144"/>
    </location>
</feature>
<gene>
    <name evidence="2" type="ordered locus">FraEuI1c_3539</name>
</gene>
<accession>E3IZB9</accession>
<dbReference type="InParanoid" id="E3IZB9"/>